<dbReference type="GO" id="GO:0046872">
    <property type="term" value="F:metal ion binding"/>
    <property type="evidence" value="ECO:0007669"/>
    <property type="project" value="UniProtKB-KW"/>
</dbReference>
<evidence type="ECO:0000256" key="4">
    <source>
        <dbReference type="ARBA" id="ARBA00023239"/>
    </source>
</evidence>
<dbReference type="Pfam" id="PF04828">
    <property type="entry name" value="GFA"/>
    <property type="match status" value="1"/>
</dbReference>
<keyword evidence="3" id="KW-0862">Zinc</keyword>
<feature type="domain" description="CENP-V/GFA" evidence="5">
    <location>
        <begin position="5"/>
        <end position="121"/>
    </location>
</feature>
<organism evidence="6 7">
    <name type="scientific">Candidatus Nitrohelix vancouverensis</name>
    <dbReference type="NCBI Taxonomy" id="2705534"/>
    <lineage>
        <taxon>Bacteria</taxon>
        <taxon>Pseudomonadati</taxon>
        <taxon>Nitrospinota/Tectimicrobiota group</taxon>
        <taxon>Nitrospinota</taxon>
        <taxon>Nitrospinia</taxon>
        <taxon>Nitrospinales</taxon>
        <taxon>Nitrospinaceae</taxon>
        <taxon>Candidatus Nitrohelix</taxon>
    </lineage>
</organism>
<evidence type="ECO:0000256" key="3">
    <source>
        <dbReference type="ARBA" id="ARBA00022833"/>
    </source>
</evidence>
<accession>A0A7T0G2N0</accession>
<dbReference type="Proteomes" id="UP000594464">
    <property type="component" value="Chromosome"/>
</dbReference>
<dbReference type="PROSITE" id="PS51891">
    <property type="entry name" value="CENP_V_GFA"/>
    <property type="match status" value="1"/>
</dbReference>
<dbReference type="InterPro" id="IPR006913">
    <property type="entry name" value="CENP-V/GFA"/>
</dbReference>
<dbReference type="PANTHER" id="PTHR33337">
    <property type="entry name" value="GFA DOMAIN-CONTAINING PROTEIN"/>
    <property type="match status" value="1"/>
</dbReference>
<keyword evidence="2" id="KW-0479">Metal-binding</keyword>
<evidence type="ECO:0000256" key="1">
    <source>
        <dbReference type="ARBA" id="ARBA00005495"/>
    </source>
</evidence>
<evidence type="ECO:0000313" key="6">
    <source>
        <dbReference type="EMBL" id="QPJ64520.1"/>
    </source>
</evidence>
<dbReference type="SUPFAM" id="SSF51316">
    <property type="entry name" value="Mss4-like"/>
    <property type="match status" value="1"/>
</dbReference>
<keyword evidence="4" id="KW-0456">Lyase</keyword>
<protein>
    <submittedName>
        <fullName evidence="6">GFA family protein</fullName>
    </submittedName>
</protein>
<gene>
    <name evidence="6" type="ORF">G3M78_03550</name>
</gene>
<evidence type="ECO:0000256" key="2">
    <source>
        <dbReference type="ARBA" id="ARBA00022723"/>
    </source>
</evidence>
<dbReference type="InterPro" id="IPR011057">
    <property type="entry name" value="Mss4-like_sf"/>
</dbReference>
<reference evidence="7" key="1">
    <citation type="submission" date="2020-02" db="EMBL/GenBank/DDBJ databases">
        <title>Genomic and physiological characterization of two novel Nitrospinaceae genera.</title>
        <authorList>
            <person name="Mueller A.J."/>
            <person name="Jung M.-Y."/>
            <person name="Strachan C.R."/>
            <person name="Herbold C.W."/>
            <person name="Kirkegaard R.H."/>
            <person name="Daims H."/>
        </authorList>
    </citation>
    <scope>NUCLEOTIDE SEQUENCE [LARGE SCALE GENOMIC DNA]</scope>
</reference>
<sequence>MSEKKLGSCLCKAVRFEIDGEFESFYLCHCVHCRKDTGSAHAANLFSKSASLHWISGQDNVTTFHLPSTRHVKSFCATCGSALPNLQMEGKLLMVPAGCLDSPVAVLPTAHIFLSDKAEWDEALENVPRRENFSD</sequence>
<dbReference type="EMBL" id="CP048620">
    <property type="protein sequence ID" value="QPJ64520.1"/>
    <property type="molecule type" value="Genomic_DNA"/>
</dbReference>
<dbReference type="Gene3D" id="3.90.1590.10">
    <property type="entry name" value="glutathione-dependent formaldehyde- activating enzyme (gfa)"/>
    <property type="match status" value="1"/>
</dbReference>
<dbReference type="AlphaFoldDB" id="A0A7T0G2N0"/>
<evidence type="ECO:0000313" key="7">
    <source>
        <dbReference type="Proteomes" id="UP000594464"/>
    </source>
</evidence>
<evidence type="ECO:0000259" key="5">
    <source>
        <dbReference type="PROSITE" id="PS51891"/>
    </source>
</evidence>
<comment type="similarity">
    <text evidence="1">Belongs to the Gfa family.</text>
</comment>
<dbReference type="KEGG" id="nva:G3M78_03550"/>
<proteinExistence type="inferred from homology"/>
<dbReference type="GO" id="GO:0016846">
    <property type="term" value="F:carbon-sulfur lyase activity"/>
    <property type="evidence" value="ECO:0007669"/>
    <property type="project" value="InterPro"/>
</dbReference>
<dbReference type="PANTHER" id="PTHR33337:SF40">
    <property type="entry name" value="CENP-V_GFA DOMAIN-CONTAINING PROTEIN-RELATED"/>
    <property type="match status" value="1"/>
</dbReference>
<name>A0A7T0G2N0_9BACT</name>